<keyword evidence="1" id="KW-0812">Transmembrane</keyword>
<evidence type="ECO:0000313" key="4">
    <source>
        <dbReference type="Proteomes" id="UP000528460"/>
    </source>
</evidence>
<dbReference type="AlphaFoldDB" id="A0A7Y4K1I5"/>
<dbReference type="Proteomes" id="UP000528460">
    <property type="component" value="Unassembled WGS sequence"/>
</dbReference>
<proteinExistence type="predicted"/>
<dbReference type="Pfam" id="PF13490">
    <property type="entry name" value="zf-HC2"/>
    <property type="match status" value="1"/>
</dbReference>
<comment type="caution">
    <text evidence="3">The sequence shown here is derived from an EMBL/GenBank/DDBJ whole genome shotgun (WGS) entry which is preliminary data.</text>
</comment>
<dbReference type="Gene3D" id="1.10.10.1320">
    <property type="entry name" value="Anti-sigma factor, zinc-finger domain"/>
    <property type="match status" value="1"/>
</dbReference>
<reference evidence="3 4" key="1">
    <citation type="submission" date="2020-05" db="EMBL/GenBank/DDBJ databases">
        <authorList>
            <person name="Whitworth D."/>
        </authorList>
    </citation>
    <scope>NUCLEOTIDE SEQUENCE [LARGE SCALE GENOMIC DNA]</scope>
    <source>
        <strain evidence="3 4">CA046A</strain>
    </source>
</reference>
<name>A0A7Y4K1I5_9BACT</name>
<dbReference type="InterPro" id="IPR041916">
    <property type="entry name" value="Anti_sigma_zinc_sf"/>
</dbReference>
<dbReference type="RefSeq" id="WP_171422193.1">
    <property type="nucleotide sequence ID" value="NZ_JABFJW010000672.1"/>
</dbReference>
<gene>
    <name evidence="3" type="ORF">HNS30_39890</name>
</gene>
<evidence type="ECO:0000256" key="1">
    <source>
        <dbReference type="SAM" id="Phobius"/>
    </source>
</evidence>
<sequence length="162" mass="17600">MSCEHEEDLTAYVDGELPPPHRARVEAHLGTCAECQGTERLLRLTVARMAELPDFTPSPSARRELLARVDALPPTWRERFARLLKPGVLVPSAGLAGLASMAVLALLVAGRTRVEAPALEEWDPGALEVAANLELVEDYEVLGLDSSEDLEVVESLHELGMP</sequence>
<protein>
    <recommendedName>
        <fullName evidence="2">Putative zinc-finger domain-containing protein</fullName>
    </recommendedName>
</protein>
<keyword evidence="1" id="KW-0472">Membrane</keyword>
<accession>A0A7Y4K1I5</accession>
<feature type="domain" description="Putative zinc-finger" evidence="2">
    <location>
        <begin position="6"/>
        <end position="36"/>
    </location>
</feature>
<evidence type="ECO:0000259" key="2">
    <source>
        <dbReference type="Pfam" id="PF13490"/>
    </source>
</evidence>
<feature type="transmembrane region" description="Helical" evidence="1">
    <location>
        <begin position="88"/>
        <end position="109"/>
    </location>
</feature>
<dbReference type="EMBL" id="JABFJW010000672">
    <property type="protein sequence ID" value="NOK15186.1"/>
    <property type="molecule type" value="Genomic_DNA"/>
</dbReference>
<evidence type="ECO:0000313" key="3">
    <source>
        <dbReference type="EMBL" id="NOK15186.1"/>
    </source>
</evidence>
<keyword evidence="1" id="KW-1133">Transmembrane helix</keyword>
<dbReference type="InterPro" id="IPR027383">
    <property type="entry name" value="Znf_put"/>
</dbReference>
<organism evidence="3 4">
    <name type="scientific">Corallococcus exercitus</name>
    <dbReference type="NCBI Taxonomy" id="2316736"/>
    <lineage>
        <taxon>Bacteria</taxon>
        <taxon>Pseudomonadati</taxon>
        <taxon>Myxococcota</taxon>
        <taxon>Myxococcia</taxon>
        <taxon>Myxococcales</taxon>
        <taxon>Cystobacterineae</taxon>
        <taxon>Myxococcaceae</taxon>
        <taxon>Corallococcus</taxon>
    </lineage>
</organism>